<dbReference type="SUPFAM" id="SSF50382">
    <property type="entry name" value="Agglutinin"/>
    <property type="match status" value="1"/>
</dbReference>
<proteinExistence type="predicted"/>
<dbReference type="PANTHER" id="PTHR39244:SF5">
    <property type="entry name" value="NATTERIN-3-LIKE"/>
    <property type="match status" value="1"/>
</dbReference>
<dbReference type="Proteomes" id="UP001642360">
    <property type="component" value="Unassembled WGS sequence"/>
</dbReference>
<protein>
    <recommendedName>
        <fullName evidence="1">Agglutinin domain-containing protein</fullName>
    </recommendedName>
</protein>
<dbReference type="Gene3D" id="2.80.10.50">
    <property type="match status" value="1"/>
</dbReference>
<reference evidence="2 3" key="1">
    <citation type="submission" date="2024-02" db="EMBL/GenBank/DDBJ databases">
        <authorList>
            <person name="Vignale AGUSTIN F."/>
            <person name="Sosa J E."/>
            <person name="Modenutti C."/>
        </authorList>
    </citation>
    <scope>NUCLEOTIDE SEQUENCE [LARGE SCALE GENOMIC DNA]</scope>
</reference>
<name>A0ABC8T183_9AQUA</name>
<dbReference type="EMBL" id="CAUOFW020003591">
    <property type="protein sequence ID" value="CAK9160843.1"/>
    <property type="molecule type" value="Genomic_DNA"/>
</dbReference>
<gene>
    <name evidence="2" type="ORF">ILEXP_LOCUS29629</name>
</gene>
<sequence>MSDSESPVILPKHVAFKGANGKYLSAQWIEGYRYLKFVSDDIGDETVGNEIFPVGDGTIRIRSNIFGKFWRRSPNWIWADSDDTSCNDYDTLFRPIKVNDRVIALCNLGNDHFCVSLTTEGKVDCLNAAKSTITNMARLEVDEVVLSREITNIRYRTGEAKIYNEGFVMLNNFTATNKGREPNTIEKDIEFTQKRSTTWKSSVSLKAGISTTFKASVPLVADGEIQFSVVGTMTHEWGDTVEFEYKDVYKHTAPVPPRTTVKLSLLATLGCCDVPFSYKVVMSVVYVTIYFQYR</sequence>
<dbReference type="AlphaFoldDB" id="A0ABC8T183"/>
<evidence type="ECO:0000313" key="2">
    <source>
        <dbReference type="EMBL" id="CAK9160843.1"/>
    </source>
</evidence>
<dbReference type="InterPro" id="IPR036242">
    <property type="entry name" value="Agglutinin_dom_sf"/>
</dbReference>
<evidence type="ECO:0000259" key="1">
    <source>
        <dbReference type="SMART" id="SM00791"/>
    </source>
</evidence>
<dbReference type="InterPro" id="IPR008998">
    <property type="entry name" value="Agglutinin"/>
</dbReference>
<dbReference type="PANTHER" id="PTHR39244">
    <property type="entry name" value="NATTERIN-4"/>
    <property type="match status" value="1"/>
</dbReference>
<evidence type="ECO:0000313" key="3">
    <source>
        <dbReference type="Proteomes" id="UP001642360"/>
    </source>
</evidence>
<organism evidence="2 3">
    <name type="scientific">Ilex paraguariensis</name>
    <name type="common">yerba mate</name>
    <dbReference type="NCBI Taxonomy" id="185542"/>
    <lineage>
        <taxon>Eukaryota</taxon>
        <taxon>Viridiplantae</taxon>
        <taxon>Streptophyta</taxon>
        <taxon>Embryophyta</taxon>
        <taxon>Tracheophyta</taxon>
        <taxon>Spermatophyta</taxon>
        <taxon>Magnoliopsida</taxon>
        <taxon>eudicotyledons</taxon>
        <taxon>Gunneridae</taxon>
        <taxon>Pentapetalae</taxon>
        <taxon>asterids</taxon>
        <taxon>campanulids</taxon>
        <taxon>Aquifoliales</taxon>
        <taxon>Aquifoliaceae</taxon>
        <taxon>Ilex</taxon>
    </lineage>
</organism>
<feature type="domain" description="Agglutinin" evidence="1">
    <location>
        <begin position="8"/>
        <end position="143"/>
    </location>
</feature>
<keyword evidence="3" id="KW-1185">Reference proteome</keyword>
<dbReference type="SUPFAM" id="SSF56973">
    <property type="entry name" value="Aerolisin/ETX pore-forming domain"/>
    <property type="match status" value="1"/>
</dbReference>
<dbReference type="CDD" id="cd00257">
    <property type="entry name" value="beta-trefoil_FSCN-like"/>
    <property type="match status" value="1"/>
</dbReference>
<accession>A0ABC8T183</accession>
<dbReference type="Gene3D" id="2.170.15.10">
    <property type="entry name" value="Proaerolysin, chain A, domain 3"/>
    <property type="match status" value="1"/>
</dbReference>
<dbReference type="Pfam" id="PF07468">
    <property type="entry name" value="Agglutinin"/>
    <property type="match status" value="1"/>
</dbReference>
<comment type="caution">
    <text evidence="2">The sequence shown here is derived from an EMBL/GenBank/DDBJ whole genome shotgun (WGS) entry which is preliminary data.</text>
</comment>
<dbReference type="SMART" id="SM00791">
    <property type="entry name" value="Agglutinin"/>
    <property type="match status" value="1"/>
</dbReference>
<dbReference type="InterPro" id="IPR053237">
    <property type="entry name" value="Natterin_C"/>
</dbReference>